<comment type="caution">
    <text evidence="3">The sequence shown here is derived from an EMBL/GenBank/DDBJ whole genome shotgun (WGS) entry which is preliminary data.</text>
</comment>
<dbReference type="Pfam" id="PF00646">
    <property type="entry name" value="F-box"/>
    <property type="match status" value="1"/>
</dbReference>
<dbReference type="OrthoDB" id="591557at2759"/>
<name>A0A8X7Y2L4_POPTO</name>
<dbReference type="SMART" id="SM00256">
    <property type="entry name" value="FBOX"/>
    <property type="match status" value="1"/>
</dbReference>
<sequence length="427" mass="48919">MLKGKAIKIIEDPLPEDLITEILSWLPVKALLQFKCVCKSWYAIITSQAFISKHLNNYYDNYDDSDTFFAQYFVTKLGELALYEFLVDETSTILSYEELRDRPIYNSFICGPCNGIFYLDRYSYRDHRALWNPATNELKTLPPLIRKPNLPSLSFYAGVKEVLVLDLIEYWGDLPQNYKLLSNNKCYICLNGVFYWLGSNYSGGKTYDEAIISFDMATDLIQDMQLPDYDKPARETVLSVYHDSLALLTVHDIKDFLELHHQLKLRNRVIPISSHSRSRISGPIQVYSESKAMSEAKSLATELTSLVFFHELTVELQEFQTLFVLVLHALVQLQKKYDSEYFPSGLLYADKSVLVDQGVTSELLLLLVVFLVFSSEGLPLPVTLSLAFSMKKMMNGKALVRHLAALLRREQAADYGYTGESEQGKRF</sequence>
<proteinExistence type="predicted"/>
<dbReference type="PROSITE" id="PS50181">
    <property type="entry name" value="FBOX"/>
    <property type="match status" value="1"/>
</dbReference>
<keyword evidence="1" id="KW-0472">Membrane</keyword>
<dbReference type="InterPro" id="IPR001810">
    <property type="entry name" value="F-box_dom"/>
</dbReference>
<keyword evidence="4" id="KW-1185">Reference proteome</keyword>
<dbReference type="InterPro" id="IPR050796">
    <property type="entry name" value="SCF_F-box_component"/>
</dbReference>
<dbReference type="PANTHER" id="PTHR31672">
    <property type="entry name" value="BNACNNG10540D PROTEIN"/>
    <property type="match status" value="1"/>
</dbReference>
<evidence type="ECO:0000256" key="1">
    <source>
        <dbReference type="SAM" id="Phobius"/>
    </source>
</evidence>
<gene>
    <name evidence="3" type="ORF">POTOM_054490</name>
</gene>
<organism evidence="3 4">
    <name type="scientific">Populus tomentosa</name>
    <name type="common">Chinese white poplar</name>
    <dbReference type="NCBI Taxonomy" id="118781"/>
    <lineage>
        <taxon>Eukaryota</taxon>
        <taxon>Viridiplantae</taxon>
        <taxon>Streptophyta</taxon>
        <taxon>Embryophyta</taxon>
        <taxon>Tracheophyta</taxon>
        <taxon>Spermatophyta</taxon>
        <taxon>Magnoliopsida</taxon>
        <taxon>eudicotyledons</taxon>
        <taxon>Gunneridae</taxon>
        <taxon>Pentapetalae</taxon>
        <taxon>rosids</taxon>
        <taxon>fabids</taxon>
        <taxon>Malpighiales</taxon>
        <taxon>Salicaceae</taxon>
        <taxon>Saliceae</taxon>
        <taxon>Populus</taxon>
    </lineage>
</organism>
<dbReference type="Proteomes" id="UP000886885">
    <property type="component" value="Chromosome 17D"/>
</dbReference>
<dbReference type="AlphaFoldDB" id="A0A8X7Y2L4"/>
<keyword evidence="1" id="KW-0812">Transmembrane</keyword>
<reference evidence="3" key="1">
    <citation type="journal article" date="2020" name="bioRxiv">
        <title>Hybrid origin of Populus tomentosa Carr. identified through genome sequencing and phylogenomic analysis.</title>
        <authorList>
            <person name="An X."/>
            <person name="Gao K."/>
            <person name="Chen Z."/>
            <person name="Li J."/>
            <person name="Yang X."/>
            <person name="Yang X."/>
            <person name="Zhou J."/>
            <person name="Guo T."/>
            <person name="Zhao T."/>
            <person name="Huang S."/>
            <person name="Miao D."/>
            <person name="Khan W.U."/>
            <person name="Rao P."/>
            <person name="Ye M."/>
            <person name="Lei B."/>
            <person name="Liao W."/>
            <person name="Wang J."/>
            <person name="Ji L."/>
            <person name="Li Y."/>
            <person name="Guo B."/>
            <person name="Mustafa N.S."/>
            <person name="Li S."/>
            <person name="Yun Q."/>
            <person name="Keller S.R."/>
            <person name="Mao J."/>
            <person name="Zhang R."/>
            <person name="Strauss S.H."/>
        </authorList>
    </citation>
    <scope>NUCLEOTIDE SEQUENCE</scope>
    <source>
        <strain evidence="3">GM15</strain>
        <tissue evidence="3">Leaf</tissue>
    </source>
</reference>
<feature type="domain" description="F-box" evidence="2">
    <location>
        <begin position="8"/>
        <end position="62"/>
    </location>
</feature>
<dbReference type="EMBL" id="JAAWWB010000034">
    <property type="protein sequence ID" value="KAG6741257.1"/>
    <property type="molecule type" value="Genomic_DNA"/>
</dbReference>
<accession>A0A8X7Y2L4</accession>
<protein>
    <recommendedName>
        <fullName evidence="2">F-box domain-containing protein</fullName>
    </recommendedName>
</protein>
<feature type="transmembrane region" description="Helical" evidence="1">
    <location>
        <begin position="363"/>
        <end position="388"/>
    </location>
</feature>
<evidence type="ECO:0000259" key="2">
    <source>
        <dbReference type="PROSITE" id="PS50181"/>
    </source>
</evidence>
<dbReference type="PANTHER" id="PTHR31672:SF13">
    <property type="entry name" value="F-BOX PROTEIN CPR30-LIKE"/>
    <property type="match status" value="1"/>
</dbReference>
<dbReference type="CDD" id="cd22157">
    <property type="entry name" value="F-box_AtFBW1-like"/>
    <property type="match status" value="1"/>
</dbReference>
<evidence type="ECO:0000313" key="3">
    <source>
        <dbReference type="EMBL" id="KAG6741257.1"/>
    </source>
</evidence>
<keyword evidence="1" id="KW-1133">Transmembrane helix</keyword>
<evidence type="ECO:0000313" key="4">
    <source>
        <dbReference type="Proteomes" id="UP000886885"/>
    </source>
</evidence>